<accession>A0A1D8A2J3</accession>
<dbReference type="Pfam" id="PF18352">
    <property type="entry name" value="Gp138_N"/>
    <property type="match status" value="1"/>
</dbReference>
<organism evidence="2 3">
    <name type="scientific">Novosphingobium resinovorum</name>
    <dbReference type="NCBI Taxonomy" id="158500"/>
    <lineage>
        <taxon>Bacteria</taxon>
        <taxon>Pseudomonadati</taxon>
        <taxon>Pseudomonadota</taxon>
        <taxon>Alphaproteobacteria</taxon>
        <taxon>Sphingomonadales</taxon>
        <taxon>Sphingomonadaceae</taxon>
        <taxon>Novosphingobium</taxon>
    </lineage>
</organism>
<dbReference type="RefSeq" id="WP_069707801.1">
    <property type="nucleotide sequence ID" value="NZ_CP017075.1"/>
</dbReference>
<dbReference type="EMBL" id="CP017075">
    <property type="protein sequence ID" value="AOR76345.1"/>
    <property type="molecule type" value="Genomic_DNA"/>
</dbReference>
<proteinExistence type="predicted"/>
<dbReference type="Proteomes" id="UP000094626">
    <property type="component" value="Chromosome"/>
</dbReference>
<keyword evidence="3" id="KW-1185">Reference proteome</keyword>
<gene>
    <name evidence="2" type="ORF">BES08_05910</name>
</gene>
<evidence type="ECO:0000313" key="2">
    <source>
        <dbReference type="EMBL" id="AOR76345.1"/>
    </source>
</evidence>
<evidence type="ECO:0000259" key="1">
    <source>
        <dbReference type="Pfam" id="PF18352"/>
    </source>
</evidence>
<reference evidence="3" key="1">
    <citation type="journal article" date="2017" name="J. Biotechnol.">
        <title>Complete genome sequence of Novosphingobium resinovorum SA1, a versatile xenobiotic-degrading bacterium capable of utilizing sulfanilic acid.</title>
        <authorList>
            <person name="Hegedus B."/>
            <person name="Kos P.B."/>
            <person name="Balint B."/>
            <person name="Maroti G."/>
            <person name="Gan H.M."/>
            <person name="Perei K."/>
            <person name="Rakhely G."/>
        </authorList>
    </citation>
    <scope>NUCLEOTIDE SEQUENCE [LARGE SCALE GENOMIC DNA]</scope>
    <source>
        <strain evidence="3">SA1</strain>
    </source>
</reference>
<dbReference type="InterPro" id="IPR041599">
    <property type="entry name" value="Gp138_N"/>
</dbReference>
<dbReference type="Gene3D" id="2.40.50.230">
    <property type="entry name" value="Gp5 N-terminal domain"/>
    <property type="match status" value="1"/>
</dbReference>
<dbReference type="OrthoDB" id="564699at2"/>
<dbReference type="AlphaFoldDB" id="A0A1D8A2J3"/>
<name>A0A1D8A2J3_9SPHN</name>
<protein>
    <recommendedName>
        <fullName evidence="1">Phage protein Gp138 N-terminal domain-containing protein</fullName>
    </recommendedName>
</protein>
<feature type="domain" description="Phage protein Gp138 N-terminal" evidence="1">
    <location>
        <begin position="45"/>
        <end position="131"/>
    </location>
</feature>
<dbReference type="InterPro" id="IPR037026">
    <property type="entry name" value="Vgr_OB-fold_dom_sf"/>
</dbReference>
<dbReference type="KEGG" id="nre:BES08_05910"/>
<sequence>MTENYTGFGGIAQTQDDYSVADFIARQIMNGMATSAIVEVKAVHTNGEDVTVDVQPMVHQIDGAGTGIPHGIIHGLPVFSLRGGPCVIRINPRVGDIGQVKFCSSDISTVKKTKAPANPSTRRRFDWSDGIYYGAILPKQAATTIIEVDGDGNVLIISPAVKMAVTDKVDITGIVDASGEYQVGGTKVVGEQQSAITDPTGGSTVDNGARTAIGGILSALRAHGLIAS</sequence>
<evidence type="ECO:0000313" key="3">
    <source>
        <dbReference type="Proteomes" id="UP000094626"/>
    </source>
</evidence>